<dbReference type="PANTHER" id="PTHR11592">
    <property type="entry name" value="GLUTATHIONE PEROXIDASE"/>
    <property type="match status" value="1"/>
</dbReference>
<feature type="domain" description="Thioredoxin" evidence="6">
    <location>
        <begin position="8"/>
        <end position="178"/>
    </location>
</feature>
<dbReference type="PIRSF" id="PIRSF000303">
    <property type="entry name" value="Glutathion_perox"/>
    <property type="match status" value="1"/>
</dbReference>
<dbReference type="Pfam" id="PF00255">
    <property type="entry name" value="GSHPx"/>
    <property type="match status" value="1"/>
</dbReference>
<dbReference type="GO" id="GO:0004602">
    <property type="term" value="F:glutathione peroxidase activity"/>
    <property type="evidence" value="ECO:0007669"/>
    <property type="project" value="UniProtKB-EC"/>
</dbReference>
<accession>A0ABU1JUB9</accession>
<dbReference type="PANTHER" id="PTHR11592:SF78">
    <property type="entry name" value="GLUTATHIONE PEROXIDASE"/>
    <property type="match status" value="1"/>
</dbReference>
<protein>
    <recommendedName>
        <fullName evidence="4">Glutathione peroxidase</fullName>
    </recommendedName>
</protein>
<sequence>MLARFLLLVLIMTTTPAAATPLDWSALPLPKIEGGAFTPDAFAGKVVLVVNTASFCGYTKQYSGLEQLWAGHRDQGFVLLGVPSNDFGAQEPGSADEIKDFCETTFGIDFPMLAKQVVVGDAAHPLYRWAASQAAGAVPKWNFHKLLIGRDGTLLAAFPSSAEPTGPEVTKAVDAALAR</sequence>
<dbReference type="Gene3D" id="3.40.30.10">
    <property type="entry name" value="Glutaredoxin"/>
    <property type="match status" value="1"/>
</dbReference>
<dbReference type="PROSITE" id="PS51355">
    <property type="entry name" value="GLUTATHIONE_PEROXID_3"/>
    <property type="match status" value="1"/>
</dbReference>
<evidence type="ECO:0000256" key="4">
    <source>
        <dbReference type="RuleBase" id="RU000499"/>
    </source>
</evidence>
<keyword evidence="5" id="KW-0732">Signal</keyword>
<dbReference type="PROSITE" id="PS00460">
    <property type="entry name" value="GLUTATHIONE_PEROXID_1"/>
    <property type="match status" value="1"/>
</dbReference>
<feature type="signal peptide" evidence="5">
    <location>
        <begin position="1"/>
        <end position="19"/>
    </location>
</feature>
<evidence type="ECO:0000256" key="5">
    <source>
        <dbReference type="SAM" id="SignalP"/>
    </source>
</evidence>
<comment type="similarity">
    <text evidence="1 4">Belongs to the glutathione peroxidase family.</text>
</comment>
<dbReference type="InterPro" id="IPR013766">
    <property type="entry name" value="Thioredoxin_domain"/>
</dbReference>
<dbReference type="SUPFAM" id="SSF52833">
    <property type="entry name" value="Thioredoxin-like"/>
    <property type="match status" value="1"/>
</dbReference>
<dbReference type="CDD" id="cd00340">
    <property type="entry name" value="GSH_Peroxidase"/>
    <property type="match status" value="1"/>
</dbReference>
<feature type="chain" id="PRO_5045331274" description="Glutathione peroxidase" evidence="5">
    <location>
        <begin position="20"/>
        <end position="179"/>
    </location>
</feature>
<dbReference type="InterPro" id="IPR029759">
    <property type="entry name" value="GPX_AS"/>
</dbReference>
<keyword evidence="2 4" id="KW-0575">Peroxidase</keyword>
<evidence type="ECO:0000256" key="2">
    <source>
        <dbReference type="ARBA" id="ARBA00022559"/>
    </source>
</evidence>
<keyword evidence="8" id="KW-1185">Reference proteome</keyword>
<dbReference type="RefSeq" id="WP_309798132.1">
    <property type="nucleotide sequence ID" value="NZ_JAVDPW010000008.1"/>
</dbReference>
<evidence type="ECO:0000313" key="8">
    <source>
        <dbReference type="Proteomes" id="UP001262410"/>
    </source>
</evidence>
<dbReference type="PROSITE" id="PS51352">
    <property type="entry name" value="THIOREDOXIN_2"/>
    <property type="match status" value="1"/>
</dbReference>
<dbReference type="EMBL" id="JAVDPW010000008">
    <property type="protein sequence ID" value="MDR6292218.1"/>
    <property type="molecule type" value="Genomic_DNA"/>
</dbReference>
<dbReference type="InterPro" id="IPR000889">
    <property type="entry name" value="Glutathione_peroxidase"/>
</dbReference>
<comment type="caution">
    <text evidence="7">The sequence shown here is derived from an EMBL/GenBank/DDBJ whole genome shotgun (WGS) entry which is preliminary data.</text>
</comment>
<organism evidence="7 8">
    <name type="scientific">Inquilinus ginsengisoli</name>
    <dbReference type="NCBI Taxonomy" id="363840"/>
    <lineage>
        <taxon>Bacteria</taxon>
        <taxon>Pseudomonadati</taxon>
        <taxon>Pseudomonadota</taxon>
        <taxon>Alphaproteobacteria</taxon>
        <taxon>Rhodospirillales</taxon>
        <taxon>Rhodospirillaceae</taxon>
        <taxon>Inquilinus</taxon>
    </lineage>
</organism>
<keyword evidence="3 4" id="KW-0560">Oxidoreductase</keyword>
<evidence type="ECO:0000256" key="1">
    <source>
        <dbReference type="ARBA" id="ARBA00006926"/>
    </source>
</evidence>
<proteinExistence type="inferred from homology"/>
<gene>
    <name evidence="7" type="ORF">E9232_004756</name>
</gene>
<dbReference type="Proteomes" id="UP001262410">
    <property type="component" value="Unassembled WGS sequence"/>
</dbReference>
<dbReference type="InterPro" id="IPR036249">
    <property type="entry name" value="Thioredoxin-like_sf"/>
</dbReference>
<evidence type="ECO:0000313" key="7">
    <source>
        <dbReference type="EMBL" id="MDR6292218.1"/>
    </source>
</evidence>
<evidence type="ECO:0000259" key="6">
    <source>
        <dbReference type="PROSITE" id="PS51352"/>
    </source>
</evidence>
<dbReference type="PRINTS" id="PR01011">
    <property type="entry name" value="GLUTPROXDASE"/>
</dbReference>
<name>A0ABU1JUB9_9PROT</name>
<reference evidence="7 8" key="1">
    <citation type="submission" date="2023-07" db="EMBL/GenBank/DDBJ databases">
        <title>Sorghum-associated microbial communities from plants grown in Nebraska, USA.</title>
        <authorList>
            <person name="Schachtman D."/>
        </authorList>
    </citation>
    <scope>NUCLEOTIDE SEQUENCE [LARGE SCALE GENOMIC DNA]</scope>
    <source>
        <strain evidence="7 8">584</strain>
    </source>
</reference>
<evidence type="ECO:0000256" key="3">
    <source>
        <dbReference type="ARBA" id="ARBA00023002"/>
    </source>
</evidence>